<dbReference type="AlphaFoldDB" id="C6W7S6"/>
<sequence length="144" mass="16112">MKRLLYIPLVLVWLLSCKKDSDSDGVFNGIGTFRTIEGRWHSVEIERSSLDNKSNWEPIANANSDTLIFRNDGVVLNADGSPRCCAPPTLIINGQLLDVKPQTALPNNPLCQTNCITCPTWEMSWNADQLIISTCSTPKMKYVR</sequence>
<dbReference type="PROSITE" id="PS51257">
    <property type="entry name" value="PROKAR_LIPOPROTEIN"/>
    <property type="match status" value="1"/>
</dbReference>
<dbReference type="KEGG" id="dfe:Dfer_5070"/>
<evidence type="ECO:0000313" key="2">
    <source>
        <dbReference type="Proteomes" id="UP000002011"/>
    </source>
</evidence>
<proteinExistence type="predicted"/>
<dbReference type="EMBL" id="CP001619">
    <property type="protein sequence ID" value="ACT96270.1"/>
    <property type="molecule type" value="Genomic_DNA"/>
</dbReference>
<name>C6W7S6_DYAFD</name>
<keyword evidence="2" id="KW-1185">Reference proteome</keyword>
<reference evidence="1 2" key="1">
    <citation type="journal article" date="2009" name="Stand. Genomic Sci.">
        <title>Complete genome sequence of Dyadobacter fermentans type strain (NS114).</title>
        <authorList>
            <person name="Lang E."/>
            <person name="Lapidus A."/>
            <person name="Chertkov O."/>
            <person name="Brettin T."/>
            <person name="Detter J.C."/>
            <person name="Han C."/>
            <person name="Copeland A."/>
            <person name="Glavina Del Rio T."/>
            <person name="Nolan M."/>
            <person name="Chen F."/>
            <person name="Lucas S."/>
            <person name="Tice H."/>
            <person name="Cheng J.F."/>
            <person name="Land M."/>
            <person name="Hauser L."/>
            <person name="Chang Y.J."/>
            <person name="Jeffries C.D."/>
            <person name="Kopitz M."/>
            <person name="Bruce D."/>
            <person name="Goodwin L."/>
            <person name="Pitluck S."/>
            <person name="Ovchinnikova G."/>
            <person name="Pati A."/>
            <person name="Ivanova N."/>
            <person name="Mavrommatis K."/>
            <person name="Chen A."/>
            <person name="Palaniappan K."/>
            <person name="Chain P."/>
            <person name="Bristow J."/>
            <person name="Eisen J.A."/>
            <person name="Markowitz V."/>
            <person name="Hugenholtz P."/>
            <person name="Goker M."/>
            <person name="Rohde M."/>
            <person name="Kyrpides N.C."/>
            <person name="Klenk H.P."/>
        </authorList>
    </citation>
    <scope>NUCLEOTIDE SEQUENCE [LARGE SCALE GENOMIC DNA]</scope>
    <source>
        <strain evidence="2">ATCC 700827 / DSM 18053 / CIP 107007 / KCTC 52180 / NS114</strain>
    </source>
</reference>
<dbReference type="RefSeq" id="WP_015814511.1">
    <property type="nucleotide sequence ID" value="NC_013037.1"/>
</dbReference>
<protein>
    <recommendedName>
        <fullName evidence="3">Lipoprotein</fullName>
    </recommendedName>
</protein>
<evidence type="ECO:0000313" key="1">
    <source>
        <dbReference type="EMBL" id="ACT96270.1"/>
    </source>
</evidence>
<organism evidence="1 2">
    <name type="scientific">Dyadobacter fermentans (strain ATCC 700827 / DSM 18053 / CIP 107007 / KCTC 52180 / NS114)</name>
    <dbReference type="NCBI Taxonomy" id="471854"/>
    <lineage>
        <taxon>Bacteria</taxon>
        <taxon>Pseudomonadati</taxon>
        <taxon>Bacteroidota</taxon>
        <taxon>Cytophagia</taxon>
        <taxon>Cytophagales</taxon>
        <taxon>Spirosomataceae</taxon>
        <taxon>Dyadobacter</taxon>
    </lineage>
</organism>
<dbReference type="Proteomes" id="UP000002011">
    <property type="component" value="Chromosome"/>
</dbReference>
<dbReference type="HOGENOM" id="CLU_1853767_0_0_10"/>
<evidence type="ECO:0008006" key="3">
    <source>
        <dbReference type="Google" id="ProtNLM"/>
    </source>
</evidence>
<gene>
    <name evidence="1" type="ordered locus">Dfer_5070</name>
</gene>
<accession>C6W7S6</accession>